<reference evidence="9 10" key="1">
    <citation type="journal article" date="2018" name="Nat. Ecol. Evol.">
        <title>Shark genomes provide insights into elasmobranch evolution and the origin of vertebrates.</title>
        <authorList>
            <person name="Hara Y"/>
            <person name="Yamaguchi K"/>
            <person name="Onimaru K"/>
            <person name="Kadota M"/>
            <person name="Koyanagi M"/>
            <person name="Keeley SD"/>
            <person name="Tatsumi K"/>
            <person name="Tanaka K"/>
            <person name="Motone F"/>
            <person name="Kageyama Y"/>
            <person name="Nozu R"/>
            <person name="Adachi N"/>
            <person name="Nishimura O"/>
            <person name="Nakagawa R"/>
            <person name="Tanegashima C"/>
            <person name="Kiyatake I"/>
            <person name="Matsumoto R"/>
            <person name="Murakumo K"/>
            <person name="Nishida K"/>
            <person name="Terakita A"/>
            <person name="Kuratani S"/>
            <person name="Sato K"/>
            <person name="Hyodo S Kuraku.S."/>
        </authorList>
    </citation>
    <scope>NUCLEOTIDE SEQUENCE [LARGE SCALE GENOMIC DNA]</scope>
</reference>
<sequence length="378" mass="42966">MSQIPLHYIDRLTEIQGFREQQKKEFLHKKYENRHLAEKVMTVMNKERSLSPLCYIPIFCCVSSTILEDALKSFQHYGFGDYIPTAITSIYTKFLEQILSHQQQKLEYLGGTKQTTIALLQSKQKAIMNLGKLAFELLRGQTLIFSEKDLRMYNVDVSLVESGLCKELTVGNANTSKKAFCFVGEALQEYFAALYVFLSFNNNKYNPLKTVSHVKSLRRYEKPSYFQVCKQACKETIKSSQGHLDLFLRFLCGLGTKKPQEILKGLMTSCEINCDDVMKIIQILKKRLQEDIAPEKCITLLQCLNELGDNSLVEETRKIMVAGAAASRTLTPAEYSALAFVLQMPGGEMETLDLSQHKTSSVGLQRLVPVLHHFTSLK</sequence>
<protein>
    <submittedName>
        <fullName evidence="9">Uncharacterized protein</fullName>
    </submittedName>
</protein>
<dbReference type="InterPro" id="IPR041267">
    <property type="entry name" value="NLRP_HD2"/>
</dbReference>
<feature type="domain" description="NACHT LRR and PYD" evidence="7">
    <location>
        <begin position="187"/>
        <end position="315"/>
    </location>
</feature>
<dbReference type="OMA" id="QACKETI"/>
<dbReference type="GO" id="GO:0005524">
    <property type="term" value="F:ATP binding"/>
    <property type="evidence" value="ECO:0007669"/>
    <property type="project" value="UniProtKB-KW"/>
</dbReference>
<evidence type="ECO:0000313" key="9">
    <source>
        <dbReference type="EMBL" id="GCB69698.1"/>
    </source>
</evidence>
<dbReference type="Pfam" id="PF17776">
    <property type="entry name" value="NLRC4_HD2"/>
    <property type="match status" value="1"/>
</dbReference>
<evidence type="ECO:0000256" key="2">
    <source>
        <dbReference type="ARBA" id="ARBA00022490"/>
    </source>
</evidence>
<evidence type="ECO:0000259" key="8">
    <source>
        <dbReference type="Pfam" id="PF17779"/>
    </source>
</evidence>
<keyword evidence="10" id="KW-1185">Reference proteome</keyword>
<comment type="caution">
    <text evidence="9">The sequence shown here is derived from an EMBL/GenBank/DDBJ whole genome shotgun (WGS) entry which is preliminary data.</text>
</comment>
<gene>
    <name evidence="9" type="ORF">scyTo_0012470</name>
</gene>
<dbReference type="PANTHER" id="PTHR24106">
    <property type="entry name" value="NACHT, LRR AND CARD DOMAINS-CONTAINING"/>
    <property type="match status" value="1"/>
</dbReference>
<dbReference type="Pfam" id="PF17779">
    <property type="entry name" value="WHD_NOD2"/>
    <property type="match status" value="1"/>
</dbReference>
<dbReference type="GO" id="GO:0005737">
    <property type="term" value="C:cytoplasm"/>
    <property type="evidence" value="ECO:0007669"/>
    <property type="project" value="UniProtKB-SubCell"/>
</dbReference>
<evidence type="ECO:0000256" key="1">
    <source>
        <dbReference type="ARBA" id="ARBA00004496"/>
    </source>
</evidence>
<dbReference type="OrthoDB" id="120976at2759"/>
<proteinExistence type="predicted"/>
<comment type="subcellular location">
    <subcellularLocation>
        <location evidence="1">Cytoplasm</location>
    </subcellularLocation>
</comment>
<evidence type="ECO:0000313" key="10">
    <source>
        <dbReference type="Proteomes" id="UP000288216"/>
    </source>
</evidence>
<accession>A0A401P9A8</accession>
<keyword evidence="4" id="KW-0677">Repeat</keyword>
<evidence type="ECO:0000256" key="3">
    <source>
        <dbReference type="ARBA" id="ARBA00022614"/>
    </source>
</evidence>
<keyword evidence="2" id="KW-0963">Cytoplasm</keyword>
<evidence type="ECO:0000256" key="6">
    <source>
        <dbReference type="ARBA" id="ARBA00022840"/>
    </source>
</evidence>
<organism evidence="9 10">
    <name type="scientific">Scyliorhinus torazame</name>
    <name type="common">Cloudy catshark</name>
    <name type="synonym">Catulus torazame</name>
    <dbReference type="NCBI Taxonomy" id="75743"/>
    <lineage>
        <taxon>Eukaryota</taxon>
        <taxon>Metazoa</taxon>
        <taxon>Chordata</taxon>
        <taxon>Craniata</taxon>
        <taxon>Vertebrata</taxon>
        <taxon>Chondrichthyes</taxon>
        <taxon>Elasmobranchii</taxon>
        <taxon>Galeomorphii</taxon>
        <taxon>Galeoidea</taxon>
        <taxon>Carcharhiniformes</taxon>
        <taxon>Scyliorhinidae</taxon>
        <taxon>Scyliorhinus</taxon>
    </lineage>
</organism>
<dbReference type="STRING" id="75743.A0A401P9A8"/>
<keyword evidence="6" id="KW-0067">ATP-binding</keyword>
<dbReference type="InterPro" id="IPR041075">
    <property type="entry name" value="NOD1/2_WH"/>
</dbReference>
<dbReference type="EMBL" id="BFAA01006033">
    <property type="protein sequence ID" value="GCB69698.1"/>
    <property type="molecule type" value="Genomic_DNA"/>
</dbReference>
<name>A0A401P9A8_SCYTO</name>
<dbReference type="Proteomes" id="UP000288216">
    <property type="component" value="Unassembled WGS sequence"/>
</dbReference>
<evidence type="ECO:0000256" key="4">
    <source>
        <dbReference type="ARBA" id="ARBA00022737"/>
    </source>
</evidence>
<dbReference type="AlphaFoldDB" id="A0A401P9A8"/>
<keyword evidence="3" id="KW-0433">Leucine-rich repeat</keyword>
<feature type="domain" description="NOD1/2 winged helix" evidence="8">
    <location>
        <begin position="127"/>
        <end position="182"/>
    </location>
</feature>
<keyword evidence="5" id="KW-0547">Nucleotide-binding</keyword>
<evidence type="ECO:0000256" key="5">
    <source>
        <dbReference type="ARBA" id="ARBA00022741"/>
    </source>
</evidence>
<evidence type="ECO:0000259" key="7">
    <source>
        <dbReference type="Pfam" id="PF17776"/>
    </source>
</evidence>
<dbReference type="InterPro" id="IPR051261">
    <property type="entry name" value="NLR"/>
</dbReference>